<keyword evidence="4 5" id="KW-0963">Cytoplasm</keyword>
<dbReference type="InterPro" id="IPR003783">
    <property type="entry name" value="Regulatory_RecX"/>
</dbReference>
<name>A0A564ZI33_9BACT</name>
<dbReference type="HAMAP" id="MF_01114">
    <property type="entry name" value="RecX"/>
    <property type="match status" value="1"/>
</dbReference>
<dbReference type="AlphaFoldDB" id="A0A564ZI33"/>
<dbReference type="GO" id="GO:0006282">
    <property type="term" value="P:regulation of DNA repair"/>
    <property type="evidence" value="ECO:0007669"/>
    <property type="project" value="UniProtKB-UniRule"/>
</dbReference>
<evidence type="ECO:0000259" key="8">
    <source>
        <dbReference type="Pfam" id="PF21982"/>
    </source>
</evidence>
<evidence type="ECO:0000256" key="1">
    <source>
        <dbReference type="ARBA" id="ARBA00004496"/>
    </source>
</evidence>
<feature type="domain" description="RecX second three-helical" evidence="7">
    <location>
        <begin position="80"/>
        <end position="121"/>
    </location>
</feature>
<evidence type="ECO:0000313" key="9">
    <source>
        <dbReference type="EMBL" id="VUZ84198.1"/>
    </source>
</evidence>
<dbReference type="PANTHER" id="PTHR33602">
    <property type="entry name" value="REGULATORY PROTEIN RECX FAMILY PROTEIN"/>
    <property type="match status" value="1"/>
</dbReference>
<comment type="subcellular location">
    <subcellularLocation>
        <location evidence="1 5">Cytoplasm</location>
    </subcellularLocation>
</comment>
<evidence type="ECO:0000256" key="4">
    <source>
        <dbReference type="ARBA" id="ARBA00022490"/>
    </source>
</evidence>
<dbReference type="InterPro" id="IPR053924">
    <property type="entry name" value="RecX_HTH_2nd"/>
</dbReference>
<gene>
    <name evidence="5 9" type="primary">recX</name>
    <name evidence="9" type="ORF">MELA_00564</name>
</gene>
<evidence type="ECO:0000259" key="7">
    <source>
        <dbReference type="Pfam" id="PF02631"/>
    </source>
</evidence>
<feature type="region of interest" description="Disordered" evidence="6">
    <location>
        <begin position="1"/>
        <end position="29"/>
    </location>
</feature>
<evidence type="ECO:0000313" key="10">
    <source>
        <dbReference type="Proteomes" id="UP000334340"/>
    </source>
</evidence>
<evidence type="ECO:0000256" key="3">
    <source>
        <dbReference type="ARBA" id="ARBA00018111"/>
    </source>
</evidence>
<keyword evidence="10" id="KW-1185">Reference proteome</keyword>
<dbReference type="PANTHER" id="PTHR33602:SF1">
    <property type="entry name" value="REGULATORY PROTEIN RECX FAMILY PROTEIN"/>
    <property type="match status" value="1"/>
</dbReference>
<dbReference type="Pfam" id="PF21982">
    <property type="entry name" value="RecX_HTH1"/>
    <property type="match status" value="1"/>
</dbReference>
<accession>A0A564ZI33</accession>
<dbReference type="InterPro" id="IPR053926">
    <property type="entry name" value="RecX_HTH_1st"/>
</dbReference>
<evidence type="ECO:0000256" key="5">
    <source>
        <dbReference type="HAMAP-Rule" id="MF_01114"/>
    </source>
</evidence>
<protein>
    <recommendedName>
        <fullName evidence="3 5">Regulatory protein RecX</fullName>
    </recommendedName>
</protein>
<organism evidence="9 10">
    <name type="scientific">Candidatus Methylomirabilis lanthanidiphila</name>
    <dbReference type="NCBI Taxonomy" id="2211376"/>
    <lineage>
        <taxon>Bacteria</taxon>
        <taxon>Candidatus Methylomirabilota</taxon>
        <taxon>Candidatus Methylomirabilia</taxon>
        <taxon>Candidatus Methylomirabilales</taxon>
        <taxon>Candidatus Methylomirabilaceae</taxon>
        <taxon>Candidatus Methylomirabilis</taxon>
    </lineage>
</organism>
<evidence type="ECO:0000256" key="2">
    <source>
        <dbReference type="ARBA" id="ARBA00009695"/>
    </source>
</evidence>
<dbReference type="GO" id="GO:0005737">
    <property type="term" value="C:cytoplasm"/>
    <property type="evidence" value="ECO:0007669"/>
    <property type="project" value="UniProtKB-SubCell"/>
</dbReference>
<evidence type="ECO:0000256" key="6">
    <source>
        <dbReference type="SAM" id="MobiDB-lite"/>
    </source>
</evidence>
<dbReference type="Proteomes" id="UP000334340">
    <property type="component" value="Unassembled WGS sequence"/>
</dbReference>
<proteinExistence type="inferred from homology"/>
<dbReference type="EMBL" id="CABIKM010000008">
    <property type="protein sequence ID" value="VUZ84198.1"/>
    <property type="molecule type" value="Genomic_DNA"/>
</dbReference>
<comment type="similarity">
    <text evidence="2 5">Belongs to the RecX family.</text>
</comment>
<comment type="function">
    <text evidence="5">Modulates RecA activity.</text>
</comment>
<dbReference type="Gene3D" id="1.10.10.10">
    <property type="entry name" value="Winged helix-like DNA-binding domain superfamily/Winged helix DNA-binding domain"/>
    <property type="match status" value="2"/>
</dbReference>
<feature type="domain" description="RecX first three-helical" evidence="8">
    <location>
        <begin position="34"/>
        <end position="73"/>
    </location>
</feature>
<dbReference type="Pfam" id="PF02631">
    <property type="entry name" value="RecX_HTH2"/>
    <property type="match status" value="1"/>
</dbReference>
<dbReference type="InterPro" id="IPR036388">
    <property type="entry name" value="WH-like_DNA-bd_sf"/>
</dbReference>
<reference evidence="9 10" key="1">
    <citation type="submission" date="2019-07" db="EMBL/GenBank/DDBJ databases">
        <authorList>
            <person name="Cremers G."/>
        </authorList>
    </citation>
    <scope>NUCLEOTIDE SEQUENCE [LARGE SCALE GENOMIC DNA]</scope>
</reference>
<sequence length="184" mass="20739">MTSRDLDRSALGLRTKGKPSRTQAALRPRSSEAAYKAGIRLLTARDRTGAELTRLLAARGFASAESRVAVERLTQEGYLNDRRFASAWAMGRVRTKPMGSYRLIRELEIKGIEAPLVREVLEEVYEDGEEPIARRAMASKLSALGRGQSSKRTVQVARYLHRRGFSAEIIHRLLREEQQGEWDA</sequence>